<dbReference type="WBParaSite" id="ACRNAN_scaffold6252.g11595.t1">
    <property type="protein sequence ID" value="ACRNAN_scaffold6252.g11595.t1"/>
    <property type="gene ID" value="ACRNAN_scaffold6252.g11595"/>
</dbReference>
<name>A0A914E9A2_9BILA</name>
<dbReference type="Proteomes" id="UP000887540">
    <property type="component" value="Unplaced"/>
</dbReference>
<organism evidence="2 3">
    <name type="scientific">Acrobeloides nanus</name>
    <dbReference type="NCBI Taxonomy" id="290746"/>
    <lineage>
        <taxon>Eukaryota</taxon>
        <taxon>Metazoa</taxon>
        <taxon>Ecdysozoa</taxon>
        <taxon>Nematoda</taxon>
        <taxon>Chromadorea</taxon>
        <taxon>Rhabditida</taxon>
        <taxon>Tylenchina</taxon>
        <taxon>Cephalobomorpha</taxon>
        <taxon>Cephaloboidea</taxon>
        <taxon>Cephalobidae</taxon>
        <taxon>Acrobeloides</taxon>
    </lineage>
</organism>
<keyword evidence="2" id="KW-1185">Reference proteome</keyword>
<sequence>MFRIMNRLLIAMLLVFYFVVQAGADFCPDGNPPSKLCGKKLVDYMQVFCKCMCPHSGCGSKLRDEDEEVVTACCRKFKPDICKGRVMQHMTDHCPP</sequence>
<feature type="signal peptide" evidence="1">
    <location>
        <begin position="1"/>
        <end position="24"/>
    </location>
</feature>
<accession>A0A914E9A2</accession>
<evidence type="ECO:0000256" key="1">
    <source>
        <dbReference type="SAM" id="SignalP"/>
    </source>
</evidence>
<feature type="chain" id="PRO_5037340528" evidence="1">
    <location>
        <begin position="25"/>
        <end position="96"/>
    </location>
</feature>
<protein>
    <submittedName>
        <fullName evidence="3">Uncharacterized protein</fullName>
    </submittedName>
</protein>
<keyword evidence="1" id="KW-0732">Signal</keyword>
<reference evidence="3" key="1">
    <citation type="submission" date="2022-11" db="UniProtKB">
        <authorList>
            <consortium name="WormBaseParasite"/>
        </authorList>
    </citation>
    <scope>IDENTIFICATION</scope>
</reference>
<evidence type="ECO:0000313" key="2">
    <source>
        <dbReference type="Proteomes" id="UP000887540"/>
    </source>
</evidence>
<evidence type="ECO:0000313" key="3">
    <source>
        <dbReference type="WBParaSite" id="ACRNAN_scaffold6252.g11595.t1"/>
    </source>
</evidence>
<proteinExistence type="predicted"/>
<dbReference type="AlphaFoldDB" id="A0A914E9A2"/>